<feature type="transmembrane region" description="Helical" evidence="12">
    <location>
        <begin position="275"/>
        <end position="304"/>
    </location>
</feature>
<comment type="function">
    <text evidence="1">Core subunit of the mitochondrial membrane respiratory chain NADH dehydrogenase (Complex I) that is believed to belong to the minimal assembly required for catalysis. Complex I functions in the transfer of electrons from NADH to the respiratory chain. The immediate electron acceptor for the enzyme is believed to be ubiquinone.</text>
</comment>
<keyword evidence="5" id="KW-0813">Transport</keyword>
<dbReference type="PANTHER" id="PTHR11432:SF3">
    <property type="entry name" value="NADH-UBIQUINONE OXIDOREDUCTASE CHAIN 1"/>
    <property type="match status" value="1"/>
</dbReference>
<evidence type="ECO:0000313" key="13">
    <source>
        <dbReference type="EMBL" id="APB92077.1"/>
    </source>
</evidence>
<evidence type="ECO:0000256" key="3">
    <source>
        <dbReference type="ARBA" id="ARBA00010535"/>
    </source>
</evidence>
<organism evidence="13">
    <name type="scientific">Armillifer agkistrodontis</name>
    <name type="common">Tongue worm</name>
    <dbReference type="NCBI Taxonomy" id="592791"/>
    <lineage>
        <taxon>Eukaryota</taxon>
        <taxon>Metazoa</taxon>
        <taxon>Ecdysozoa</taxon>
        <taxon>Arthropoda</taxon>
        <taxon>Crustacea</taxon>
        <taxon>Oligostraca</taxon>
        <taxon>Ichthyostraca</taxon>
        <taxon>Pentastomida</taxon>
        <taxon>Porocephalida</taxon>
        <taxon>Armilliferidae</taxon>
        <taxon>Armillifer</taxon>
    </lineage>
</organism>
<keyword evidence="6 10" id="KW-0812">Transmembrane</keyword>
<evidence type="ECO:0000256" key="11">
    <source>
        <dbReference type="RuleBase" id="RU000473"/>
    </source>
</evidence>
<keyword evidence="8 11" id="KW-0830">Ubiquinone</keyword>
<feature type="transmembrane region" description="Helical" evidence="12">
    <location>
        <begin position="169"/>
        <end position="192"/>
    </location>
</feature>
<evidence type="ECO:0000256" key="4">
    <source>
        <dbReference type="ARBA" id="ARBA00021009"/>
    </source>
</evidence>
<feature type="transmembrane region" description="Helical" evidence="12">
    <location>
        <begin position="238"/>
        <end position="263"/>
    </location>
</feature>
<reference evidence="13" key="1">
    <citation type="submission" date="2016-08" db="EMBL/GenBank/DDBJ databases">
        <title>Analysis of the complete tongue worms Armillifer agkistrodontis (Crustacea: Pentastomida) mitochondrial genome.</title>
        <authorList>
            <person name="Li J."/>
            <person name="He F."/>
            <person name="Hu W."/>
        </authorList>
    </citation>
    <scope>NUCLEOTIDE SEQUENCE</scope>
    <source>
        <strain evidence="13">Taizhou</strain>
        <tissue evidence="13">Tegument</tissue>
    </source>
</reference>
<name>A0A1J0CYJ2_ARMAG</name>
<dbReference type="PROSITE" id="PS00667">
    <property type="entry name" value="COMPLEX1_ND1_1"/>
    <property type="match status" value="1"/>
</dbReference>
<accession>A0A1J0CYJ2</accession>
<dbReference type="EMBL" id="KX686568">
    <property type="protein sequence ID" value="APB92077.1"/>
    <property type="molecule type" value="Genomic_DNA"/>
</dbReference>
<dbReference type="PANTHER" id="PTHR11432">
    <property type="entry name" value="NADH DEHYDROGENASE SUBUNIT 1"/>
    <property type="match status" value="1"/>
</dbReference>
<protein>
    <recommendedName>
        <fullName evidence="4 11">NADH-ubiquinone oxidoreductase chain 1</fullName>
        <ecNumber evidence="11">7.1.1.2</ecNumber>
    </recommendedName>
</protein>
<evidence type="ECO:0000256" key="5">
    <source>
        <dbReference type="ARBA" id="ARBA00022448"/>
    </source>
</evidence>
<dbReference type="InterPro" id="IPR001694">
    <property type="entry name" value="NADH_UbQ_OxRdtase_su1/FPO"/>
</dbReference>
<geneLocation type="mitochondrion" evidence="13"/>
<dbReference type="EC" id="7.1.1.2" evidence="11"/>
<evidence type="ECO:0000256" key="10">
    <source>
        <dbReference type="RuleBase" id="RU000471"/>
    </source>
</evidence>
<dbReference type="GO" id="GO:0003954">
    <property type="term" value="F:NADH dehydrogenase activity"/>
    <property type="evidence" value="ECO:0007669"/>
    <property type="project" value="TreeGrafter"/>
</dbReference>
<keyword evidence="9 12" id="KW-0472">Membrane</keyword>
<evidence type="ECO:0000256" key="2">
    <source>
        <dbReference type="ARBA" id="ARBA00004225"/>
    </source>
</evidence>
<comment type="similarity">
    <text evidence="3 10">Belongs to the complex I subunit 1 family.</text>
</comment>
<dbReference type="GO" id="GO:0008137">
    <property type="term" value="F:NADH dehydrogenase (ubiquinone) activity"/>
    <property type="evidence" value="ECO:0007669"/>
    <property type="project" value="UniProtKB-EC"/>
</dbReference>
<evidence type="ECO:0000256" key="6">
    <source>
        <dbReference type="ARBA" id="ARBA00022692"/>
    </source>
</evidence>
<keyword evidence="10" id="KW-0520">NAD</keyword>
<feature type="transmembrane region" description="Helical" evidence="12">
    <location>
        <begin position="6"/>
        <end position="25"/>
    </location>
</feature>
<keyword evidence="7 12" id="KW-1133">Transmembrane helix</keyword>
<dbReference type="Pfam" id="PF00146">
    <property type="entry name" value="NADHdh"/>
    <property type="match status" value="1"/>
</dbReference>
<feature type="transmembrane region" description="Helical" evidence="12">
    <location>
        <begin position="69"/>
        <end position="89"/>
    </location>
</feature>
<comment type="subcellular location">
    <subcellularLocation>
        <location evidence="10">Mitochondrion inner membrane</location>
        <topology evidence="10">Multi-pass membrane protein</topology>
    </subcellularLocation>
    <subcellularLocation>
        <location evidence="2">Mitochondrion membrane</location>
        <topology evidence="2">Multi-pass membrane protein</topology>
    </subcellularLocation>
</comment>
<evidence type="ECO:0000256" key="9">
    <source>
        <dbReference type="ARBA" id="ARBA00023136"/>
    </source>
</evidence>
<feature type="transmembrane region" description="Helical" evidence="12">
    <location>
        <begin position="143"/>
        <end position="163"/>
    </location>
</feature>
<evidence type="ECO:0000256" key="7">
    <source>
        <dbReference type="ARBA" id="ARBA00022989"/>
    </source>
</evidence>
<comment type="catalytic activity">
    <reaction evidence="11">
        <text>a ubiquinone + NADH + 5 H(+)(in) = a ubiquinol + NAD(+) + 4 H(+)(out)</text>
        <dbReference type="Rhea" id="RHEA:29091"/>
        <dbReference type="Rhea" id="RHEA-COMP:9565"/>
        <dbReference type="Rhea" id="RHEA-COMP:9566"/>
        <dbReference type="ChEBI" id="CHEBI:15378"/>
        <dbReference type="ChEBI" id="CHEBI:16389"/>
        <dbReference type="ChEBI" id="CHEBI:17976"/>
        <dbReference type="ChEBI" id="CHEBI:57540"/>
        <dbReference type="ChEBI" id="CHEBI:57945"/>
        <dbReference type="EC" id="7.1.1.2"/>
    </reaction>
</comment>
<evidence type="ECO:0000256" key="12">
    <source>
        <dbReference type="SAM" id="Phobius"/>
    </source>
</evidence>
<proteinExistence type="inferred from homology"/>
<evidence type="ECO:0000256" key="1">
    <source>
        <dbReference type="ARBA" id="ARBA00003257"/>
    </source>
</evidence>
<evidence type="ECO:0000256" key="8">
    <source>
        <dbReference type="ARBA" id="ARBA00023075"/>
    </source>
</evidence>
<keyword evidence="11 13" id="KW-0496">Mitochondrion</keyword>
<dbReference type="AlphaFoldDB" id="A0A1J0CYJ2"/>
<sequence length="305" mass="34530">MMLGFMQMLILLVVGVMGLAFVTLVERKILSLVQWREGPNKTGGGYLQPFSDALKLISKGWVMLSEGDMGGYVMSAWLFIFLMMLLWGIYPTFWGVYSLEWSLLGFVLVLSVGVYGLLMSGWMSNSKYSLLGGVRSVAQTISYEVSLVLVLMYWVLYMGGYGVEVMMSGVWLMFLNVLMFVVVGMVCISELNRSPFDFSEGESELVSGYNVEYGSLLFVYIFMSEYGFIVFWGSLLSWMFMGGLGGMIGGLKVLLMSWGILWWRGVLPRFRYDKLMILSWGVLLYCSLWGYVMALGCMLVVWWVS</sequence>
<dbReference type="GO" id="GO:0005743">
    <property type="term" value="C:mitochondrial inner membrane"/>
    <property type="evidence" value="ECO:0007669"/>
    <property type="project" value="UniProtKB-SubCell"/>
</dbReference>
<dbReference type="InterPro" id="IPR018086">
    <property type="entry name" value="NADH_UbQ_OxRdtase_su1_CS"/>
</dbReference>
<feature type="transmembrane region" description="Helical" evidence="12">
    <location>
        <begin position="101"/>
        <end position="122"/>
    </location>
</feature>
<feature type="transmembrane region" description="Helical" evidence="12">
    <location>
        <begin position="213"/>
        <end position="232"/>
    </location>
</feature>
<dbReference type="PROSITE" id="PS00668">
    <property type="entry name" value="COMPLEX1_ND1_2"/>
    <property type="match status" value="1"/>
</dbReference>
<gene>
    <name evidence="13" type="primary">NAD1</name>
</gene>
<dbReference type="GO" id="GO:0009060">
    <property type="term" value="P:aerobic respiration"/>
    <property type="evidence" value="ECO:0007669"/>
    <property type="project" value="TreeGrafter"/>
</dbReference>